<dbReference type="KEGG" id="dja:HY57_04290"/>
<dbReference type="STRING" id="1217721.HY57_04290"/>
<evidence type="ECO:0000256" key="1">
    <source>
        <dbReference type="ARBA" id="ARBA00022475"/>
    </source>
</evidence>
<evidence type="ECO:0000313" key="7">
    <source>
        <dbReference type="Proteomes" id="UP000027987"/>
    </source>
</evidence>
<evidence type="ECO:0008006" key="8">
    <source>
        <dbReference type="Google" id="ProtNLM"/>
    </source>
</evidence>
<protein>
    <recommendedName>
        <fullName evidence="8">Na+-dependent transporter</fullName>
    </recommendedName>
</protein>
<keyword evidence="3 5" id="KW-1133">Transmembrane helix</keyword>
<gene>
    <name evidence="6" type="ORF">HY57_04290</name>
</gene>
<dbReference type="Pfam" id="PF07869">
    <property type="entry name" value="DUF1656"/>
    <property type="match status" value="1"/>
</dbReference>
<proteinExistence type="predicted"/>
<keyword evidence="4 5" id="KW-0472">Membrane</keyword>
<name>A0A075JXB1_9GAMM</name>
<dbReference type="PATRIC" id="fig|1217721.7.peg.896"/>
<keyword evidence="1" id="KW-1003">Cell membrane</keyword>
<organism evidence="6 7">
    <name type="scientific">Dyella japonica A8</name>
    <dbReference type="NCBI Taxonomy" id="1217721"/>
    <lineage>
        <taxon>Bacteria</taxon>
        <taxon>Pseudomonadati</taxon>
        <taxon>Pseudomonadota</taxon>
        <taxon>Gammaproteobacteria</taxon>
        <taxon>Lysobacterales</taxon>
        <taxon>Rhodanobacteraceae</taxon>
        <taxon>Dyella</taxon>
    </lineage>
</organism>
<evidence type="ECO:0000256" key="2">
    <source>
        <dbReference type="ARBA" id="ARBA00022692"/>
    </source>
</evidence>
<dbReference type="EMBL" id="CP008884">
    <property type="protein sequence ID" value="AIF46539.1"/>
    <property type="molecule type" value="Genomic_DNA"/>
</dbReference>
<dbReference type="InterPro" id="IPR012451">
    <property type="entry name" value="DUF1656"/>
</dbReference>
<evidence type="ECO:0000313" key="6">
    <source>
        <dbReference type="EMBL" id="AIF46539.1"/>
    </source>
</evidence>
<evidence type="ECO:0000256" key="5">
    <source>
        <dbReference type="SAM" id="Phobius"/>
    </source>
</evidence>
<feature type="transmembrane region" description="Helical" evidence="5">
    <location>
        <begin position="46"/>
        <end position="65"/>
    </location>
</feature>
<sequence length="66" mass="7358">MPLEIALGDALVPGMLLVYLGCLLVLWAIDTIVGRYGLYRYVWHPSLFRVAVFFVLFGAAGLLLYP</sequence>
<evidence type="ECO:0000256" key="3">
    <source>
        <dbReference type="ARBA" id="ARBA00022989"/>
    </source>
</evidence>
<feature type="transmembrane region" description="Helical" evidence="5">
    <location>
        <begin position="12"/>
        <end position="34"/>
    </location>
</feature>
<dbReference type="AlphaFoldDB" id="A0A075JXB1"/>
<keyword evidence="2 5" id="KW-0812">Transmembrane</keyword>
<keyword evidence="7" id="KW-1185">Reference proteome</keyword>
<dbReference type="HOGENOM" id="CLU_188292_3_0_6"/>
<dbReference type="Proteomes" id="UP000027987">
    <property type="component" value="Chromosome"/>
</dbReference>
<dbReference type="RefSeq" id="WP_019463715.1">
    <property type="nucleotide sequence ID" value="NZ_ALOY01000074.1"/>
</dbReference>
<accession>A0A075JXB1</accession>
<evidence type="ECO:0000256" key="4">
    <source>
        <dbReference type="ARBA" id="ARBA00023136"/>
    </source>
</evidence>
<reference evidence="6 7" key="1">
    <citation type="submission" date="2014-07" db="EMBL/GenBank/DDBJ databases">
        <title>Complete Genome Sequence of Dyella japonica Strain A8 Isolated from Malaysian Tropical Soil.</title>
        <authorList>
            <person name="Hui R.K.H."/>
            <person name="Chen J.-W."/>
            <person name="Chan K.-G."/>
            <person name="Leung F.C.C."/>
        </authorList>
    </citation>
    <scope>NUCLEOTIDE SEQUENCE [LARGE SCALE GENOMIC DNA]</scope>
    <source>
        <strain evidence="6 7">A8</strain>
    </source>
</reference>